<feature type="region of interest" description="Disordered" evidence="2">
    <location>
        <begin position="473"/>
        <end position="559"/>
    </location>
</feature>
<reference evidence="4 5" key="1">
    <citation type="journal article" date="2023" name="G3 (Bethesda)">
        <title>A chromosome-level genome assembly of Zasmidium syzygii isolated from banana leaves.</title>
        <authorList>
            <person name="van Westerhoven A.C."/>
            <person name="Mehrabi R."/>
            <person name="Talebi R."/>
            <person name="Steentjes M.B.F."/>
            <person name="Corcolon B."/>
            <person name="Chong P.A."/>
            <person name="Kema G.H.J."/>
            <person name="Seidl M.F."/>
        </authorList>
    </citation>
    <scope>NUCLEOTIDE SEQUENCE [LARGE SCALE GENOMIC DNA]</scope>
    <source>
        <strain evidence="4 5">P124</strain>
    </source>
</reference>
<accession>A0ABR0EBK5</accession>
<feature type="compositionally biased region" description="Basic and acidic residues" evidence="2">
    <location>
        <begin position="257"/>
        <end position="273"/>
    </location>
</feature>
<dbReference type="InterPro" id="IPR018808">
    <property type="entry name" value="Muniscin_C"/>
</dbReference>
<dbReference type="Pfam" id="PF10291">
    <property type="entry name" value="muHD"/>
    <property type="match status" value="1"/>
</dbReference>
<evidence type="ECO:0000259" key="3">
    <source>
        <dbReference type="PROSITE" id="PS51072"/>
    </source>
</evidence>
<feature type="compositionally biased region" description="Polar residues" evidence="2">
    <location>
        <begin position="179"/>
        <end position="207"/>
    </location>
</feature>
<comment type="caution">
    <text evidence="4">The sequence shown here is derived from an EMBL/GenBank/DDBJ whole genome shotgun (WGS) entry which is preliminary data.</text>
</comment>
<dbReference type="PANTHER" id="PTHR23065:SF54">
    <property type="entry name" value="SUPPRESSOR OF YEAST PROFILIN DELETION"/>
    <property type="match status" value="1"/>
</dbReference>
<feature type="compositionally biased region" description="Polar residues" evidence="2">
    <location>
        <begin position="230"/>
        <end position="240"/>
    </location>
</feature>
<feature type="compositionally biased region" description="Polar residues" evidence="2">
    <location>
        <begin position="531"/>
        <end position="551"/>
    </location>
</feature>
<feature type="compositionally biased region" description="Basic and acidic residues" evidence="2">
    <location>
        <begin position="50"/>
        <end position="69"/>
    </location>
</feature>
<evidence type="ECO:0000313" key="4">
    <source>
        <dbReference type="EMBL" id="KAK4498588.1"/>
    </source>
</evidence>
<feature type="compositionally biased region" description="Low complexity" evidence="2">
    <location>
        <begin position="486"/>
        <end position="519"/>
    </location>
</feature>
<keyword evidence="1" id="KW-0254">Endocytosis</keyword>
<keyword evidence="5" id="KW-1185">Reference proteome</keyword>
<feature type="domain" description="MHD" evidence="3">
    <location>
        <begin position="558"/>
        <end position="828"/>
    </location>
</feature>
<proteinExistence type="predicted"/>
<evidence type="ECO:0000256" key="1">
    <source>
        <dbReference type="ARBA" id="ARBA00022583"/>
    </source>
</evidence>
<dbReference type="EMBL" id="JAXOVC010000008">
    <property type="protein sequence ID" value="KAK4498588.1"/>
    <property type="molecule type" value="Genomic_DNA"/>
</dbReference>
<dbReference type="PROSITE" id="PS51072">
    <property type="entry name" value="MHD"/>
    <property type="match status" value="1"/>
</dbReference>
<protein>
    <recommendedName>
        <fullName evidence="3">MHD domain-containing protein</fullName>
    </recommendedName>
</protein>
<sequence length="829" mass="88068">MDTLADSHSSLASKLEVDVEAPLRAFQSNNREMSAMTTIQGNLASLAKDVERAQQKTDKLQTKNERADPGKVANASSDLDNARQQWESQAPYVFENLQALDETRVNQLRDLLTQFQTLEVDQVEKARVAAESCLNVLLNVETQDEIKTFAIKTLSKPRPSETPRTNRMSVVPGIGGSSRTGASSSNALAPITSNDDQTSQFSGNTPESSKKGGLKGLKRLGTVMSRRTSKQPSNLPSTSESPERKSRLPGPLGRLGRNKDSYSLEPPQEERSSRRPSSPLRMGSEVMEPPGSRQEAASPASTRPPQLDPIPQLNGSRSPTGAAFPNGSHEGDLADLEPPRPVQQEPPTIPVAAEPQRDNEGFSVPPQTLDPISQAQADAAFANERAEPQYNVNIRSAPIQEEGGDAALANMAGRLQAPPPVSRRVGTVRGRRDNRNSAVISTYGPPDQASQEPLTIATPPTAETAFEPAPISTQVPAPAVQPPVEAPTGSIVQSPSGAFGSPASSSPFSPFSPAEPQSPLRSRAALGTDLTGDNQSIRSGRSLQSTTSQITKHPELQAPGLSSSIVETVSARFEQGKTVSSQIIGEIALAYNAPDFNSPFGHENIRLEHFSTLEKVAPNPAFINQSSEQGGEYSVNLSNLSRTQVAFKYQLRGEQTPNTHLPLLLAPAYKIEAAQAMVIVSYSLHPEFVIPDGRSSITFHNVMIALTLEGARASGCQSKPVGTFAREKNLVYWQLGDVTLSPGAGPEKLLARFATDAEAKGGSVEARWEISGEHAAGLGSALSVSQSAAGEGGDPFADEEGAGAGGASASWKMVPLVKKLASGSYVAKS</sequence>
<dbReference type="Proteomes" id="UP001305779">
    <property type="component" value="Unassembled WGS sequence"/>
</dbReference>
<dbReference type="SUPFAM" id="SSF103657">
    <property type="entry name" value="BAR/IMD domain-like"/>
    <property type="match status" value="1"/>
</dbReference>
<dbReference type="InterPro" id="IPR028565">
    <property type="entry name" value="MHD"/>
</dbReference>
<name>A0ABR0EBK5_ZASCE</name>
<gene>
    <name evidence="4" type="ORF">PRZ48_011246</name>
</gene>
<evidence type="ECO:0000313" key="5">
    <source>
        <dbReference type="Proteomes" id="UP001305779"/>
    </source>
</evidence>
<feature type="region of interest" description="Disordered" evidence="2">
    <location>
        <begin position="789"/>
        <end position="808"/>
    </location>
</feature>
<dbReference type="Gene3D" id="1.20.1270.60">
    <property type="entry name" value="Arfaptin homology (AH) domain/BAR domain"/>
    <property type="match status" value="1"/>
</dbReference>
<evidence type="ECO:0000256" key="2">
    <source>
        <dbReference type="SAM" id="MobiDB-lite"/>
    </source>
</evidence>
<feature type="region of interest" description="Disordered" evidence="2">
    <location>
        <begin position="413"/>
        <end position="454"/>
    </location>
</feature>
<feature type="region of interest" description="Disordered" evidence="2">
    <location>
        <begin position="50"/>
        <end position="82"/>
    </location>
</feature>
<dbReference type="PANTHER" id="PTHR23065">
    <property type="entry name" value="PROLINE-SERINE-THREONINE PHOSPHATASE INTERACTING PROTEIN 1"/>
    <property type="match status" value="1"/>
</dbReference>
<organism evidence="4 5">
    <name type="scientific">Zasmidium cellare</name>
    <name type="common">Wine cellar mold</name>
    <name type="synonym">Racodium cellare</name>
    <dbReference type="NCBI Taxonomy" id="395010"/>
    <lineage>
        <taxon>Eukaryota</taxon>
        <taxon>Fungi</taxon>
        <taxon>Dikarya</taxon>
        <taxon>Ascomycota</taxon>
        <taxon>Pezizomycotina</taxon>
        <taxon>Dothideomycetes</taxon>
        <taxon>Dothideomycetidae</taxon>
        <taxon>Mycosphaerellales</taxon>
        <taxon>Mycosphaerellaceae</taxon>
        <taxon>Zasmidium</taxon>
    </lineage>
</organism>
<dbReference type="InterPro" id="IPR027267">
    <property type="entry name" value="AH/BAR_dom_sf"/>
</dbReference>
<feature type="region of interest" description="Disordered" evidence="2">
    <location>
        <begin position="155"/>
        <end position="387"/>
    </location>
</feature>